<dbReference type="SUPFAM" id="SSF48371">
    <property type="entry name" value="ARM repeat"/>
    <property type="match status" value="1"/>
</dbReference>
<dbReference type="InterPro" id="IPR011989">
    <property type="entry name" value="ARM-like"/>
</dbReference>
<keyword evidence="2" id="KW-0677">Repeat</keyword>
<dbReference type="InterPro" id="IPR013918">
    <property type="entry name" value="Nucleotide_exch_fac_Fes1"/>
</dbReference>
<reference evidence="5 6" key="2">
    <citation type="submission" date="2017-02" db="EMBL/GenBank/DDBJ databases">
        <title>A genome survey and senescence transcriptome analysis in Lentinula edodes.</title>
        <authorList>
            <person name="Sakamoto Y."/>
            <person name="Nakade K."/>
            <person name="Sato S."/>
            <person name="Yoshida Y."/>
            <person name="Miyazaki K."/>
            <person name="Natsume S."/>
            <person name="Konno N."/>
        </authorList>
    </citation>
    <scope>NUCLEOTIDE SEQUENCE [LARGE SCALE GENOMIC DNA]</scope>
    <source>
        <strain evidence="5 6">NBRC 111202</strain>
    </source>
</reference>
<dbReference type="Pfam" id="PF08609">
    <property type="entry name" value="Fes1"/>
    <property type="match status" value="1"/>
</dbReference>
<keyword evidence="6" id="KW-1185">Reference proteome</keyword>
<dbReference type="GO" id="GO:0000774">
    <property type="term" value="F:adenyl-nucleotide exchange factor activity"/>
    <property type="evidence" value="ECO:0007669"/>
    <property type="project" value="TreeGrafter"/>
</dbReference>
<evidence type="ECO:0000313" key="5">
    <source>
        <dbReference type="EMBL" id="GAW03824.1"/>
    </source>
</evidence>
<feature type="compositionally biased region" description="Low complexity" evidence="3">
    <location>
        <begin position="270"/>
        <end position="285"/>
    </location>
</feature>
<comment type="caution">
    <text evidence="5">The sequence shown here is derived from an EMBL/GenBank/DDBJ whole genome shotgun (WGS) entry which is preliminary data.</text>
</comment>
<feature type="region of interest" description="Disordered" evidence="3">
    <location>
        <begin position="1"/>
        <end position="47"/>
    </location>
</feature>
<dbReference type="InterPro" id="IPR050693">
    <property type="entry name" value="Hsp70_NEF-Inhibitors"/>
</dbReference>
<evidence type="ECO:0000256" key="1">
    <source>
        <dbReference type="ARBA" id="ARBA00011045"/>
    </source>
</evidence>
<dbReference type="AlphaFoldDB" id="A0A1Q3E9R1"/>
<dbReference type="EMBL" id="BDGU01000159">
    <property type="protein sequence ID" value="GAW03824.1"/>
    <property type="molecule type" value="Genomic_DNA"/>
</dbReference>
<feature type="region of interest" description="Disordered" evidence="3">
    <location>
        <begin position="248"/>
        <end position="312"/>
    </location>
</feature>
<protein>
    <submittedName>
        <fullName evidence="5">Adenyl-nucleotide exchange factor</fullName>
    </submittedName>
</protein>
<proteinExistence type="inferred from homology"/>
<evidence type="ECO:0000256" key="2">
    <source>
        <dbReference type="ARBA" id="ARBA00022737"/>
    </source>
</evidence>
<reference evidence="5 6" key="1">
    <citation type="submission" date="2016-08" db="EMBL/GenBank/DDBJ databases">
        <authorList>
            <consortium name="Lentinula edodes genome sequencing consortium"/>
            <person name="Sakamoto Y."/>
            <person name="Nakade K."/>
            <person name="Sato S."/>
            <person name="Yoshida Y."/>
            <person name="Miyazaki K."/>
            <person name="Natsume S."/>
            <person name="Konno N."/>
        </authorList>
    </citation>
    <scope>NUCLEOTIDE SEQUENCE [LARGE SCALE GENOMIC DNA]</scope>
    <source>
        <strain evidence="5 6">NBRC 111202</strain>
    </source>
</reference>
<feature type="compositionally biased region" description="Polar residues" evidence="3">
    <location>
        <begin position="251"/>
        <end position="269"/>
    </location>
</feature>
<feature type="region of interest" description="Disordered" evidence="3">
    <location>
        <begin position="155"/>
        <end position="183"/>
    </location>
</feature>
<organism evidence="5 6">
    <name type="scientific">Lentinula edodes</name>
    <name type="common">Shiitake mushroom</name>
    <name type="synonym">Lentinus edodes</name>
    <dbReference type="NCBI Taxonomy" id="5353"/>
    <lineage>
        <taxon>Eukaryota</taxon>
        <taxon>Fungi</taxon>
        <taxon>Dikarya</taxon>
        <taxon>Basidiomycota</taxon>
        <taxon>Agaricomycotina</taxon>
        <taxon>Agaricomycetes</taxon>
        <taxon>Agaricomycetidae</taxon>
        <taxon>Agaricales</taxon>
        <taxon>Marasmiineae</taxon>
        <taxon>Omphalotaceae</taxon>
        <taxon>Lentinula</taxon>
    </lineage>
</organism>
<evidence type="ECO:0000259" key="4">
    <source>
        <dbReference type="Pfam" id="PF08609"/>
    </source>
</evidence>
<dbReference type="Gene3D" id="1.25.10.10">
    <property type="entry name" value="Leucine-rich Repeat Variant"/>
    <property type="match status" value="1"/>
</dbReference>
<dbReference type="PANTHER" id="PTHR19316:SF18">
    <property type="entry name" value="HSP70-BINDING PROTEIN 1"/>
    <property type="match status" value="1"/>
</dbReference>
<evidence type="ECO:0000313" key="6">
    <source>
        <dbReference type="Proteomes" id="UP000188533"/>
    </source>
</evidence>
<feature type="compositionally biased region" description="Low complexity" evidence="3">
    <location>
        <begin position="16"/>
        <end position="40"/>
    </location>
</feature>
<comment type="similarity">
    <text evidence="1">Belongs to the FES1 family.</text>
</comment>
<gene>
    <name evidence="5" type="ORF">LENED_005576</name>
</gene>
<dbReference type="Proteomes" id="UP000188533">
    <property type="component" value="Unassembled WGS sequence"/>
</dbReference>
<dbReference type="InterPro" id="IPR016024">
    <property type="entry name" value="ARM-type_fold"/>
</dbReference>
<feature type="domain" description="Nucleotide exchange factor Fes1" evidence="4">
    <location>
        <begin position="1"/>
        <end position="102"/>
    </location>
</feature>
<accession>A0A1Q3E9R1</accession>
<dbReference type="STRING" id="5353.A0A1Q3E9R1"/>
<dbReference type="GO" id="GO:0005783">
    <property type="term" value="C:endoplasmic reticulum"/>
    <property type="evidence" value="ECO:0007669"/>
    <property type="project" value="TreeGrafter"/>
</dbReference>
<dbReference type="PANTHER" id="PTHR19316">
    <property type="entry name" value="PROTEIN FOLDING REGULATOR"/>
    <property type="match status" value="1"/>
</dbReference>
<sequence>MQSLLRWGIENSTPQNTNTNTTNTTTTTTTTTNAANTANAPPSRRPDLNPEIIDLLLGKSDAVLMKEAMAIAVDEGNTEEDRVSALDNLEMLIEQIDNANNLSNLKMWEPLHALLTSSPDSVAVQALWVIGTALQNNPSAQDAYLKLNPLPTLASFLSPPPPPQSTTPDSTHPKSPPPSKPLRSKAIYALSGLLKHNAPALLQLSINDAHGCDGWDRLRLALQDPDITIRRKTLFLLNALLIPSPSPSPSLGNLHTPSQTQHPQNLHTPSQTQNSQNSQNSQTQNLHTPAPAPVHPIHPNSHSIHLSDPARVSTSAPTYQALRTHGIIDTLIAGLTRSLPYGGDGDTGDTKEEVDGEFEEMGVGLLNTYLSLSLSQHPTQSQHPTTPLTPSQKTRLREWISTFSPAQEQELAPKLAERWGMTLGEVEDFVKLVIG</sequence>
<evidence type="ECO:0000256" key="3">
    <source>
        <dbReference type="SAM" id="MobiDB-lite"/>
    </source>
</evidence>
<name>A0A1Q3E9R1_LENED</name>